<organism evidence="2 3">
    <name type="scientific">Solimicrobium silvestre</name>
    <dbReference type="NCBI Taxonomy" id="2099400"/>
    <lineage>
        <taxon>Bacteria</taxon>
        <taxon>Pseudomonadati</taxon>
        <taxon>Pseudomonadota</taxon>
        <taxon>Betaproteobacteria</taxon>
        <taxon>Burkholderiales</taxon>
        <taxon>Oxalobacteraceae</taxon>
        <taxon>Solimicrobium</taxon>
    </lineage>
</organism>
<protein>
    <submittedName>
        <fullName evidence="2">Uncharacterized protein</fullName>
    </submittedName>
</protein>
<evidence type="ECO:0000256" key="1">
    <source>
        <dbReference type="SAM" id="Phobius"/>
    </source>
</evidence>
<dbReference type="RefSeq" id="WP_105531907.1">
    <property type="nucleotide sequence ID" value="NZ_PUGF01000009.1"/>
</dbReference>
<accession>A0A2S9GZQ1</accession>
<evidence type="ECO:0000313" key="3">
    <source>
        <dbReference type="Proteomes" id="UP000237839"/>
    </source>
</evidence>
<dbReference type="Proteomes" id="UP000237839">
    <property type="component" value="Unassembled WGS sequence"/>
</dbReference>
<name>A0A2S9GZQ1_9BURK</name>
<proteinExistence type="predicted"/>
<gene>
    <name evidence="2" type="ORF">S2091_2264</name>
</gene>
<evidence type="ECO:0000313" key="2">
    <source>
        <dbReference type="EMBL" id="PRC93178.1"/>
    </source>
</evidence>
<reference evidence="2 3" key="1">
    <citation type="submission" date="2018-02" db="EMBL/GenBank/DDBJ databases">
        <title>Solimicrobium silvestre gen. nov., sp. nov., isolated from alpine forest soil.</title>
        <authorList>
            <person name="Margesin R."/>
            <person name="Albuquerque L."/>
            <person name="Zhang D.-C."/>
            <person name="Froufe H.J.C."/>
            <person name="Severino R."/>
            <person name="Roxo I."/>
            <person name="Egas C."/>
            <person name="Da Costa M.S."/>
        </authorList>
    </citation>
    <scope>NUCLEOTIDE SEQUENCE [LARGE SCALE GENOMIC DNA]</scope>
    <source>
        <strain evidence="2 3">S20-91</strain>
    </source>
</reference>
<keyword evidence="1" id="KW-0472">Membrane</keyword>
<sequence length="99" mass="11272">MELAHSIDVTEKINAIRRAKALAEIEWPMSILTQVIGLFFMIAIPIICVWASIASKVALPWYSSIFLMLPAIIFIAGMLMITQRRQEALTELVKQERKK</sequence>
<keyword evidence="1" id="KW-0812">Transmembrane</keyword>
<comment type="caution">
    <text evidence="2">The sequence shown here is derived from an EMBL/GenBank/DDBJ whole genome shotgun (WGS) entry which is preliminary data.</text>
</comment>
<feature type="transmembrane region" description="Helical" evidence="1">
    <location>
        <begin position="27"/>
        <end position="53"/>
    </location>
</feature>
<keyword evidence="1" id="KW-1133">Transmembrane helix</keyword>
<feature type="transmembrane region" description="Helical" evidence="1">
    <location>
        <begin position="59"/>
        <end position="81"/>
    </location>
</feature>
<dbReference type="EMBL" id="PUGF01000009">
    <property type="protein sequence ID" value="PRC93178.1"/>
    <property type="molecule type" value="Genomic_DNA"/>
</dbReference>
<keyword evidence="3" id="KW-1185">Reference proteome</keyword>
<dbReference type="AlphaFoldDB" id="A0A2S9GZQ1"/>